<evidence type="ECO:0000313" key="3">
    <source>
        <dbReference type="Proteomes" id="UP001297540"/>
    </source>
</evidence>
<reference evidence="2" key="1">
    <citation type="submission" date="2023-06" db="EMBL/GenBank/DDBJ databases">
        <authorList>
            <consortium name="Clinical and Environmental Microbiology Branch: Whole genome sequencing antimicrobial resistance pathogens in the healthcare setting"/>
        </authorList>
    </citation>
    <scope>NUCLEOTIDE SEQUENCE</scope>
    <source>
        <strain evidence="2">2021CK-01020</strain>
    </source>
</reference>
<keyword evidence="1" id="KW-1133">Transmembrane helix</keyword>
<evidence type="ECO:0000256" key="1">
    <source>
        <dbReference type="SAM" id="Phobius"/>
    </source>
</evidence>
<keyword evidence="1" id="KW-0812">Transmembrane</keyword>
<protein>
    <submittedName>
        <fullName evidence="2">Uncharacterized protein</fullName>
    </submittedName>
</protein>
<organism evidence="2 3">
    <name type="scientific">Pseudomonas aeruginosa</name>
    <dbReference type="NCBI Taxonomy" id="287"/>
    <lineage>
        <taxon>Bacteria</taxon>
        <taxon>Pseudomonadati</taxon>
        <taxon>Pseudomonadota</taxon>
        <taxon>Gammaproteobacteria</taxon>
        <taxon>Pseudomonadales</taxon>
        <taxon>Pseudomonadaceae</taxon>
        <taxon>Pseudomonas</taxon>
    </lineage>
</organism>
<reference evidence="2" key="2">
    <citation type="submission" date="2023-10" db="EMBL/GenBank/DDBJ databases">
        <title>Pathogen: clinical or host-associated sample.</title>
        <authorList>
            <person name="Hergert J."/>
            <person name="Casey R."/>
            <person name="Wagner J."/>
            <person name="Young E.L."/>
            <person name="Oakeson K.F."/>
        </authorList>
    </citation>
    <scope>NUCLEOTIDE SEQUENCE</scope>
    <source>
        <strain evidence="2">2021CK-01020</strain>
    </source>
</reference>
<feature type="transmembrane region" description="Helical" evidence="1">
    <location>
        <begin position="63"/>
        <end position="83"/>
    </location>
</feature>
<dbReference type="Proteomes" id="UP001297540">
    <property type="component" value="Chromosome"/>
</dbReference>
<dbReference type="AlphaFoldDB" id="A0AAQ3QZP7"/>
<name>A0AAQ3QZP7_PSEAI</name>
<dbReference type="EMBL" id="CP136986">
    <property type="protein sequence ID" value="WOS76457.1"/>
    <property type="molecule type" value="Genomic_DNA"/>
</dbReference>
<proteinExistence type="predicted"/>
<sequence>MSPARMASRQSKAGLRWLFSRRAAKTLLWLVLIVAAAVGANVAGIYLVGSVAGWERWQAASAGYFFIWRLCVYAATAYGWFWMRRRVLAREDQSGTDGQARRRLIRTEVAGVVAIVALEASLLMQAA</sequence>
<accession>A0AAQ3QZP7</accession>
<feature type="transmembrane region" description="Helical" evidence="1">
    <location>
        <begin position="104"/>
        <end position="124"/>
    </location>
</feature>
<dbReference type="RefSeq" id="WP_261659661.1">
    <property type="nucleotide sequence ID" value="NZ_JAZHAQ010000001.1"/>
</dbReference>
<evidence type="ECO:0000313" key="2">
    <source>
        <dbReference type="EMBL" id="WOS76457.1"/>
    </source>
</evidence>
<keyword evidence="1" id="KW-0472">Membrane</keyword>
<gene>
    <name evidence="2" type="ORF">L4V69_28785</name>
</gene>